<dbReference type="OrthoDB" id="3598281at2759"/>
<accession>G2QHC5</accession>
<sequence length="207" mass="23070">MAWVTYEGILKANGGSFQSKGTRRPFYDFPLALRVFPYLPSSLLDSRCALRGTPFLDDLREDRMQYFQVELPKIREPLIAKASDIWEKDFAEIRSLIGDAAPDILPFFELHQKSSPTKHQHRALREHILVSQVVIRGRLANSSLIHRLAPYRPGPHGGCLPAACGRPPREAAVARPMGRSVAPGSRSACCSKARRRALTTAPATTLR</sequence>
<dbReference type="InParanoid" id="G2QHC5"/>
<dbReference type="GeneID" id="11513583"/>
<dbReference type="HOGENOM" id="CLU_1327194_0_0_1"/>
<evidence type="ECO:0000313" key="3">
    <source>
        <dbReference type="Proteomes" id="UP000007322"/>
    </source>
</evidence>
<proteinExistence type="predicted"/>
<dbReference type="AlphaFoldDB" id="G2QHC5"/>
<dbReference type="VEuPathDB" id="FungiDB:MYCTH_2306365"/>
<gene>
    <name evidence="2" type="ORF">MYCTH_2306365</name>
</gene>
<dbReference type="RefSeq" id="XP_003664030.1">
    <property type="nucleotide sequence ID" value="XM_003663982.1"/>
</dbReference>
<evidence type="ECO:0000313" key="2">
    <source>
        <dbReference type="EMBL" id="AEO58785.1"/>
    </source>
</evidence>
<feature type="compositionally biased region" description="Low complexity" evidence="1">
    <location>
        <begin position="198"/>
        <end position="207"/>
    </location>
</feature>
<feature type="region of interest" description="Disordered" evidence="1">
    <location>
        <begin position="175"/>
        <end position="207"/>
    </location>
</feature>
<dbReference type="KEGG" id="mtm:MYCTH_2306365"/>
<evidence type="ECO:0000256" key="1">
    <source>
        <dbReference type="SAM" id="MobiDB-lite"/>
    </source>
</evidence>
<reference evidence="2 3" key="1">
    <citation type="journal article" date="2011" name="Nat. Biotechnol.">
        <title>Comparative genomic analysis of the thermophilic biomass-degrading fungi Myceliophthora thermophila and Thielavia terrestris.</title>
        <authorList>
            <person name="Berka R.M."/>
            <person name="Grigoriev I.V."/>
            <person name="Otillar R."/>
            <person name="Salamov A."/>
            <person name="Grimwood J."/>
            <person name="Reid I."/>
            <person name="Ishmael N."/>
            <person name="John T."/>
            <person name="Darmond C."/>
            <person name="Moisan M.-C."/>
            <person name="Henrissat B."/>
            <person name="Coutinho P.M."/>
            <person name="Lombard V."/>
            <person name="Natvig D.O."/>
            <person name="Lindquist E."/>
            <person name="Schmutz J."/>
            <person name="Lucas S."/>
            <person name="Harris P."/>
            <person name="Powlowski J."/>
            <person name="Bellemare A."/>
            <person name="Taylor D."/>
            <person name="Butler G."/>
            <person name="de Vries R.P."/>
            <person name="Allijn I.E."/>
            <person name="van den Brink J."/>
            <person name="Ushinsky S."/>
            <person name="Storms R."/>
            <person name="Powell A.J."/>
            <person name="Paulsen I.T."/>
            <person name="Elbourne L.D.H."/>
            <person name="Baker S.E."/>
            <person name="Magnuson J."/>
            <person name="LaBoissiere S."/>
            <person name="Clutterbuck A.J."/>
            <person name="Martinez D."/>
            <person name="Wogulis M."/>
            <person name="de Leon A.L."/>
            <person name="Rey M.W."/>
            <person name="Tsang A."/>
        </authorList>
    </citation>
    <scope>NUCLEOTIDE SEQUENCE [LARGE SCALE GENOMIC DNA]</scope>
    <source>
        <strain evidence="3">ATCC 42464 / BCRC 31852 / DSM 1799</strain>
    </source>
</reference>
<protein>
    <submittedName>
        <fullName evidence="2">Uncharacterized protein</fullName>
    </submittedName>
</protein>
<dbReference type="EMBL" id="CP003005">
    <property type="protein sequence ID" value="AEO58785.1"/>
    <property type="molecule type" value="Genomic_DNA"/>
</dbReference>
<organism evidence="2 3">
    <name type="scientific">Thermothelomyces thermophilus (strain ATCC 42464 / BCRC 31852 / DSM 1799)</name>
    <name type="common">Sporotrichum thermophile</name>
    <dbReference type="NCBI Taxonomy" id="573729"/>
    <lineage>
        <taxon>Eukaryota</taxon>
        <taxon>Fungi</taxon>
        <taxon>Dikarya</taxon>
        <taxon>Ascomycota</taxon>
        <taxon>Pezizomycotina</taxon>
        <taxon>Sordariomycetes</taxon>
        <taxon>Sordariomycetidae</taxon>
        <taxon>Sordariales</taxon>
        <taxon>Chaetomiaceae</taxon>
        <taxon>Thermothelomyces</taxon>
    </lineage>
</organism>
<keyword evidence="3" id="KW-1185">Reference proteome</keyword>
<dbReference type="Proteomes" id="UP000007322">
    <property type="component" value="Chromosome 4"/>
</dbReference>
<name>G2QHC5_THET4</name>